<dbReference type="InterPro" id="IPR003593">
    <property type="entry name" value="AAA+_ATPase"/>
</dbReference>
<dbReference type="GO" id="GO:0005886">
    <property type="term" value="C:plasma membrane"/>
    <property type="evidence" value="ECO:0007669"/>
    <property type="project" value="UniProtKB-SubCell"/>
</dbReference>
<dbReference type="InterPro" id="IPR036640">
    <property type="entry name" value="ABC1_TM_sf"/>
</dbReference>
<feature type="transmembrane region" description="Helical" evidence="11">
    <location>
        <begin position="373"/>
        <end position="398"/>
    </location>
</feature>
<evidence type="ECO:0000256" key="2">
    <source>
        <dbReference type="ARBA" id="ARBA00022692"/>
    </source>
</evidence>
<dbReference type="GO" id="GO:0140359">
    <property type="term" value="F:ABC-type transporter activity"/>
    <property type="evidence" value="ECO:0007669"/>
    <property type="project" value="InterPro"/>
</dbReference>
<dbReference type="SMART" id="SM00382">
    <property type="entry name" value="AAA"/>
    <property type="match status" value="1"/>
</dbReference>
<feature type="transmembrane region" description="Helical" evidence="11">
    <location>
        <begin position="410"/>
        <end position="431"/>
    </location>
</feature>
<dbReference type="PANTHER" id="PTHR24221">
    <property type="entry name" value="ATP-BINDING CASSETTE SUB-FAMILY B"/>
    <property type="match status" value="1"/>
</dbReference>
<keyword evidence="4" id="KW-0788">Thiol protease</keyword>
<evidence type="ECO:0000256" key="11">
    <source>
        <dbReference type="SAM" id="Phobius"/>
    </source>
</evidence>
<dbReference type="RefSeq" id="WP_000766544.1">
    <property type="nucleotide sequence ID" value="NZ_BAABRD010000001.1"/>
</dbReference>
<keyword evidence="6" id="KW-0653">Protein transport</keyword>
<gene>
    <name evidence="15" type="primary">lagD</name>
    <name evidence="15" type="ORF">NCTC7972_01880</name>
</gene>
<evidence type="ECO:0000259" key="14">
    <source>
        <dbReference type="PROSITE" id="PS50990"/>
    </source>
</evidence>
<dbReference type="Gene3D" id="1.20.1560.10">
    <property type="entry name" value="ABC transporter type 1, transmembrane domain"/>
    <property type="match status" value="1"/>
</dbReference>
<dbReference type="InterPro" id="IPR027417">
    <property type="entry name" value="P-loop_NTPase"/>
</dbReference>
<dbReference type="SUPFAM" id="SSF90123">
    <property type="entry name" value="ABC transporter transmembrane region"/>
    <property type="match status" value="1"/>
</dbReference>
<evidence type="ECO:0000259" key="13">
    <source>
        <dbReference type="PROSITE" id="PS50929"/>
    </source>
</evidence>
<keyword evidence="15" id="KW-0378">Hydrolase</keyword>
<dbReference type="GO" id="GO:0006508">
    <property type="term" value="P:proteolysis"/>
    <property type="evidence" value="ECO:0007669"/>
    <property type="project" value="InterPro"/>
</dbReference>
<dbReference type="GO" id="GO:0005524">
    <property type="term" value="F:ATP binding"/>
    <property type="evidence" value="ECO:0007669"/>
    <property type="project" value="UniProtKB-KW"/>
</dbReference>
<dbReference type="InterPro" id="IPR005074">
    <property type="entry name" value="Peptidase_C39"/>
</dbReference>
<evidence type="ECO:0000259" key="12">
    <source>
        <dbReference type="PROSITE" id="PS50893"/>
    </source>
</evidence>
<dbReference type="EMBL" id="UHAI01000002">
    <property type="protein sequence ID" value="SUK18337.1"/>
    <property type="molecule type" value="Genomic_DNA"/>
</dbReference>
<keyword evidence="3" id="KW-0547">Nucleotide-binding</keyword>
<dbReference type="Proteomes" id="UP000254224">
    <property type="component" value="Unassembled WGS sequence"/>
</dbReference>
<dbReference type="PROSITE" id="PS50990">
    <property type="entry name" value="PEPTIDASE_C39"/>
    <property type="match status" value="1"/>
</dbReference>
<dbReference type="EC" id="3.4.22.-" evidence="15"/>
<protein>
    <submittedName>
        <fullName evidence="15">ABC-type bacteriocin transporter family protein</fullName>
        <ecNumber evidence="15">3.4.22.-</ecNumber>
    </submittedName>
</protein>
<comment type="caution">
    <text evidence="15">The sequence shown here is derived from an EMBL/GenBank/DDBJ whole genome shotgun (WGS) entry which is preliminary data.</text>
</comment>
<feature type="transmembrane region" description="Helical" evidence="11">
    <location>
        <begin position="269"/>
        <end position="287"/>
    </location>
</feature>
<evidence type="ECO:0000256" key="10">
    <source>
        <dbReference type="ARBA" id="ARBA00043264"/>
    </source>
</evidence>
<dbReference type="InterPro" id="IPR011527">
    <property type="entry name" value="ABC1_TM_dom"/>
</dbReference>
<evidence type="ECO:0000256" key="8">
    <source>
        <dbReference type="ARBA" id="ARBA00023136"/>
    </source>
</evidence>
<dbReference type="CDD" id="cd02425">
    <property type="entry name" value="Peptidase_C39F"/>
    <property type="match status" value="1"/>
</dbReference>
<dbReference type="Pfam" id="PF00664">
    <property type="entry name" value="ABC_membrane"/>
    <property type="match status" value="1"/>
</dbReference>
<dbReference type="InterPro" id="IPR033839">
    <property type="entry name" value="Lacticin_481_peptidase"/>
</dbReference>
<dbReference type="Pfam" id="PF03412">
    <property type="entry name" value="Peptidase_C39"/>
    <property type="match status" value="1"/>
</dbReference>
<proteinExistence type="predicted"/>
<keyword evidence="10" id="KW-0080">Bacteriocin transport</keyword>
<evidence type="ECO:0000256" key="5">
    <source>
        <dbReference type="ARBA" id="ARBA00022840"/>
    </source>
</evidence>
<dbReference type="GO" id="GO:0008234">
    <property type="term" value="F:cysteine-type peptidase activity"/>
    <property type="evidence" value="ECO:0007669"/>
    <property type="project" value="UniProtKB-KW"/>
</dbReference>
<sequence length="701" mass="80995">MKLIEQNEHSECGIACITMILSYYKSNITLADIRDKFGVPKGGHSLANMKEILNYYGLNSKGFRVDDVDDLNQLQSPVICHWNNSHFILLKKVKRNNYYIFDPDLGKRKLNREEFLEGFSNSILIIEGKNSKFDTRKTRSSLSKKYIFNNQIHLIFSIFIFSFIMQIIGLLVPLATQYLIDNSEAINYIGIYKIILIILLTSVLYYLIYVSREYLTLNFQVNTEKNIISKFMMKIFDLPLSFFINRSTGDLIYRSNLSTQIQNLLNRQLITTILDMLFLTLYTVLLIKYSLKLFFISLVLLSLIIIISIWHSKKFRDYTNTEMSIQSNHQRQLIEIFESIETIKSLDLERKFQEKWYGIFLEKINIYKKRGKFSLLLLGINNTVIYIMPIIILIFGLLEISNQEMSLGQLIAFTTILGYFIRPIQVLLNAYTQILLLISYFNKIHEIISLETNNKKLELCTFPEFQRLTVKKLEFKYSYFDEPVLRDINLDIKKGDKVAIVGKSGAGKSTLLKILSGVLEKNSGEILLNNRNINSTELNKIAAYINQSPYIFKDNLYNNIFLNGGLKPEEIIDVLHQSALYNMISKYPLGLQTIVSENGSNFSGGQKQQISFARALSTRKKVFILDEPTSSLDNTTENIIMKTLKNADMTCIISAHRLSTIKQFDAILVLDGGYIVEQGTHNSLMKLRGYYYKLYTSREMG</sequence>
<feature type="transmembrane region" description="Helical" evidence="11">
    <location>
        <begin position="293"/>
        <end position="310"/>
    </location>
</feature>
<feature type="transmembrane region" description="Helical" evidence="11">
    <location>
        <begin position="154"/>
        <end position="180"/>
    </location>
</feature>
<comment type="function">
    <text evidence="9">May be involved in multidrug export. Transmembrane domains (TMD) form a pore in the cell membrane and the ATP-binding domain (NBD) is responsible for energy generation.</text>
</comment>
<dbReference type="InterPro" id="IPR003439">
    <property type="entry name" value="ABC_transporter-like_ATP-bd"/>
</dbReference>
<comment type="subcellular location">
    <subcellularLocation>
        <location evidence="1">Cell membrane</location>
        <topology evidence="1">Multi-pass membrane protein</topology>
    </subcellularLocation>
</comment>
<keyword evidence="5" id="KW-0067">ATP-binding</keyword>
<evidence type="ECO:0000256" key="3">
    <source>
        <dbReference type="ARBA" id="ARBA00022741"/>
    </source>
</evidence>
<dbReference type="SUPFAM" id="SSF52540">
    <property type="entry name" value="P-loop containing nucleoside triphosphate hydrolases"/>
    <property type="match status" value="1"/>
</dbReference>
<keyword evidence="6" id="KW-0813">Transport</keyword>
<accession>A0A8G2HZD1</accession>
<keyword evidence="8 11" id="KW-0472">Membrane</keyword>
<keyword evidence="2 11" id="KW-0812">Transmembrane</keyword>
<dbReference type="GO" id="GO:0043213">
    <property type="term" value="P:bacteriocin transport"/>
    <property type="evidence" value="ECO:0007669"/>
    <property type="project" value="UniProtKB-KW"/>
</dbReference>
<keyword evidence="7 11" id="KW-1133">Transmembrane helix</keyword>
<feature type="domain" description="ABC transporter" evidence="12">
    <location>
        <begin position="470"/>
        <end position="697"/>
    </location>
</feature>
<reference evidence="15 16" key="1">
    <citation type="submission" date="2018-06" db="EMBL/GenBank/DDBJ databases">
        <authorList>
            <consortium name="Pathogen Informatics"/>
            <person name="Doyle S."/>
        </authorList>
    </citation>
    <scope>NUCLEOTIDE SEQUENCE [LARGE SCALE GENOMIC DNA]</scope>
    <source>
        <strain evidence="15 16">NCTC7972</strain>
    </source>
</reference>
<dbReference type="AlphaFoldDB" id="A0A8G2HZD1"/>
<dbReference type="Gene3D" id="3.40.50.300">
    <property type="entry name" value="P-loop containing nucleotide triphosphate hydrolases"/>
    <property type="match status" value="1"/>
</dbReference>
<evidence type="ECO:0000256" key="7">
    <source>
        <dbReference type="ARBA" id="ARBA00022989"/>
    </source>
</evidence>
<dbReference type="Pfam" id="PF00005">
    <property type="entry name" value="ABC_tran"/>
    <property type="match status" value="1"/>
</dbReference>
<name>A0A8G2HZD1_STAAU</name>
<evidence type="ECO:0000256" key="6">
    <source>
        <dbReference type="ARBA" id="ARBA00022927"/>
    </source>
</evidence>
<dbReference type="PANTHER" id="PTHR24221:SF654">
    <property type="entry name" value="ATP-BINDING CASSETTE SUB-FAMILY B MEMBER 6"/>
    <property type="match status" value="1"/>
</dbReference>
<evidence type="ECO:0000256" key="4">
    <source>
        <dbReference type="ARBA" id="ARBA00022807"/>
    </source>
</evidence>
<dbReference type="PROSITE" id="PS50893">
    <property type="entry name" value="ABC_TRANSPORTER_2"/>
    <property type="match status" value="1"/>
</dbReference>
<feature type="transmembrane region" description="Helical" evidence="11">
    <location>
        <begin position="186"/>
        <end position="208"/>
    </location>
</feature>
<feature type="domain" description="ABC transmembrane type-1" evidence="13">
    <location>
        <begin position="158"/>
        <end position="436"/>
    </location>
</feature>
<keyword evidence="4" id="KW-0645">Protease</keyword>
<evidence type="ECO:0000256" key="1">
    <source>
        <dbReference type="ARBA" id="ARBA00004651"/>
    </source>
</evidence>
<dbReference type="GO" id="GO:0016887">
    <property type="term" value="F:ATP hydrolysis activity"/>
    <property type="evidence" value="ECO:0007669"/>
    <property type="project" value="InterPro"/>
</dbReference>
<dbReference type="GO" id="GO:0034040">
    <property type="term" value="F:ATPase-coupled lipid transmembrane transporter activity"/>
    <property type="evidence" value="ECO:0007669"/>
    <property type="project" value="TreeGrafter"/>
</dbReference>
<dbReference type="InterPro" id="IPR039421">
    <property type="entry name" value="Type_1_exporter"/>
</dbReference>
<feature type="domain" description="Peptidase C39" evidence="14">
    <location>
        <begin position="6"/>
        <end position="126"/>
    </location>
</feature>
<evidence type="ECO:0000256" key="9">
    <source>
        <dbReference type="ARBA" id="ARBA00025074"/>
    </source>
</evidence>
<dbReference type="Gene3D" id="3.90.70.10">
    <property type="entry name" value="Cysteine proteinases"/>
    <property type="match status" value="1"/>
</dbReference>
<dbReference type="PROSITE" id="PS50929">
    <property type="entry name" value="ABC_TM1F"/>
    <property type="match status" value="1"/>
</dbReference>
<dbReference type="GO" id="GO:0015031">
    <property type="term" value="P:protein transport"/>
    <property type="evidence" value="ECO:0007669"/>
    <property type="project" value="UniProtKB-KW"/>
</dbReference>
<organism evidence="15 16">
    <name type="scientific">Staphylococcus aureus</name>
    <dbReference type="NCBI Taxonomy" id="1280"/>
    <lineage>
        <taxon>Bacteria</taxon>
        <taxon>Bacillati</taxon>
        <taxon>Bacillota</taxon>
        <taxon>Bacilli</taxon>
        <taxon>Bacillales</taxon>
        <taxon>Staphylococcaceae</taxon>
        <taxon>Staphylococcus</taxon>
    </lineage>
</organism>
<evidence type="ECO:0000313" key="15">
    <source>
        <dbReference type="EMBL" id="SUK18337.1"/>
    </source>
</evidence>
<evidence type="ECO:0000313" key="16">
    <source>
        <dbReference type="Proteomes" id="UP000254224"/>
    </source>
</evidence>